<dbReference type="InterPro" id="IPR009080">
    <property type="entry name" value="tRNAsynth_Ia_anticodon-bd"/>
</dbReference>
<evidence type="ECO:0000313" key="2">
    <source>
        <dbReference type="EMBL" id="GKU87309.1"/>
    </source>
</evidence>
<dbReference type="SUPFAM" id="SSF47323">
    <property type="entry name" value="Anticodon-binding domain of a subclass of class I aminoacyl-tRNA synthetases"/>
    <property type="match status" value="1"/>
</dbReference>
<comment type="caution">
    <text evidence="2">The sequence shown here is derived from an EMBL/GenBank/DDBJ whole genome shotgun (WGS) entry which is preliminary data.</text>
</comment>
<protein>
    <recommendedName>
        <fullName evidence="1">Cysteinyl-tRNA synthetase class Ia DALR domain-containing protein</fullName>
    </recommendedName>
</protein>
<dbReference type="PANTHER" id="PTHR10890">
    <property type="entry name" value="CYSTEINYL-TRNA SYNTHETASE"/>
    <property type="match status" value="1"/>
</dbReference>
<dbReference type="GO" id="GO:0005524">
    <property type="term" value="F:ATP binding"/>
    <property type="evidence" value="ECO:0007669"/>
    <property type="project" value="InterPro"/>
</dbReference>
<accession>A0AAV5HQ57</accession>
<reference evidence="2 3" key="1">
    <citation type="journal article" date="2021" name="Commun. Biol.">
        <title>The genome of Shorea leprosula (Dipterocarpaceae) highlights the ecological relevance of drought in aseasonal tropical rainforests.</title>
        <authorList>
            <person name="Ng K.K.S."/>
            <person name="Kobayashi M.J."/>
            <person name="Fawcett J.A."/>
            <person name="Hatakeyama M."/>
            <person name="Paape T."/>
            <person name="Ng C.H."/>
            <person name="Ang C.C."/>
            <person name="Tnah L.H."/>
            <person name="Lee C.T."/>
            <person name="Nishiyama T."/>
            <person name="Sese J."/>
            <person name="O'Brien M.J."/>
            <person name="Copetti D."/>
            <person name="Mohd Noor M.I."/>
            <person name="Ong R.C."/>
            <person name="Putra M."/>
            <person name="Sireger I.Z."/>
            <person name="Indrioko S."/>
            <person name="Kosugi Y."/>
            <person name="Izuno A."/>
            <person name="Isagi Y."/>
            <person name="Lee S.L."/>
            <person name="Shimizu K.K."/>
        </authorList>
    </citation>
    <scope>NUCLEOTIDE SEQUENCE [LARGE SCALE GENOMIC DNA]</scope>
    <source>
        <strain evidence="2">214</strain>
    </source>
</reference>
<dbReference type="InterPro" id="IPR015273">
    <property type="entry name" value="Cys-tRNA-synt_Ia_DALR"/>
</dbReference>
<feature type="domain" description="Cysteinyl-tRNA synthetase class Ia DALR" evidence="1">
    <location>
        <begin position="63"/>
        <end position="134"/>
    </location>
</feature>
<dbReference type="GO" id="GO:0004817">
    <property type="term" value="F:cysteine-tRNA ligase activity"/>
    <property type="evidence" value="ECO:0007669"/>
    <property type="project" value="InterPro"/>
</dbReference>
<proteinExistence type="predicted"/>
<dbReference type="PANTHER" id="PTHR10890:SF25">
    <property type="entry name" value="CYSTEINE--TRNA LIGASE, CHLOROPLASTIC_MITOCHONDRIAL"/>
    <property type="match status" value="1"/>
</dbReference>
<dbReference type="Proteomes" id="UP001054252">
    <property type="component" value="Unassembled WGS sequence"/>
</dbReference>
<dbReference type="GO" id="GO:0005737">
    <property type="term" value="C:cytoplasm"/>
    <property type="evidence" value="ECO:0007669"/>
    <property type="project" value="InterPro"/>
</dbReference>
<name>A0AAV5HQ57_9ROSI</name>
<dbReference type="Gene3D" id="1.20.120.1910">
    <property type="entry name" value="Cysteine-tRNA ligase, C-terminal anti-codon recognition domain"/>
    <property type="match status" value="1"/>
</dbReference>
<dbReference type="EMBL" id="BPVZ01000002">
    <property type="protein sequence ID" value="GKU87309.1"/>
    <property type="molecule type" value="Genomic_DNA"/>
</dbReference>
<keyword evidence="3" id="KW-1185">Reference proteome</keyword>
<dbReference type="SMART" id="SM00840">
    <property type="entry name" value="DALR_2"/>
    <property type="match status" value="1"/>
</dbReference>
<sequence length="210" mass="23818">MGTHYRSPINYSVLHLENAFERIFYIYQTLHDCELVLSQHDPGLQKDSVPPNILNGIKKFHDEFFASMSDDLHIAVVLAALSDPLKTINDLLHTRNRKGKRQAMRIESLAALEKIIREILAVLGLMPTNYSKVLQQLREKALKRAKLTEDQVLQKIEERTAASKAKDYKKYDAVRKDLAAIGIALMDTPEGTSWRPAIPLALQEQQVTAT</sequence>
<dbReference type="AlphaFoldDB" id="A0AAV5HQ57"/>
<organism evidence="2 3">
    <name type="scientific">Rubroshorea leprosula</name>
    <dbReference type="NCBI Taxonomy" id="152421"/>
    <lineage>
        <taxon>Eukaryota</taxon>
        <taxon>Viridiplantae</taxon>
        <taxon>Streptophyta</taxon>
        <taxon>Embryophyta</taxon>
        <taxon>Tracheophyta</taxon>
        <taxon>Spermatophyta</taxon>
        <taxon>Magnoliopsida</taxon>
        <taxon>eudicotyledons</taxon>
        <taxon>Gunneridae</taxon>
        <taxon>Pentapetalae</taxon>
        <taxon>rosids</taxon>
        <taxon>malvids</taxon>
        <taxon>Malvales</taxon>
        <taxon>Dipterocarpaceae</taxon>
        <taxon>Rubroshorea</taxon>
    </lineage>
</organism>
<evidence type="ECO:0000259" key="1">
    <source>
        <dbReference type="SMART" id="SM00840"/>
    </source>
</evidence>
<dbReference type="InterPro" id="IPR024909">
    <property type="entry name" value="Cys-tRNA/MSH_ligase"/>
</dbReference>
<dbReference type="FunFam" id="1.20.120.1910:FF:000003">
    <property type="entry name" value="Cysteine--tRNA ligase CPS1, chloroplastic/mitochondrial"/>
    <property type="match status" value="1"/>
</dbReference>
<dbReference type="GO" id="GO:0006423">
    <property type="term" value="P:cysteinyl-tRNA aminoacylation"/>
    <property type="evidence" value="ECO:0007669"/>
    <property type="project" value="InterPro"/>
</dbReference>
<evidence type="ECO:0000313" key="3">
    <source>
        <dbReference type="Proteomes" id="UP001054252"/>
    </source>
</evidence>
<gene>
    <name evidence="2" type="ORF">SLEP1_g1731</name>
</gene>